<dbReference type="PROSITE" id="PS51898">
    <property type="entry name" value="TYR_RECOMBINASE"/>
    <property type="match status" value="1"/>
</dbReference>
<feature type="domain" description="Tyr recombinase" evidence="4">
    <location>
        <begin position="27"/>
        <end position="206"/>
    </location>
</feature>
<keyword evidence="6" id="KW-1185">Reference proteome</keyword>
<name>A0A090SXW2_9VIBR</name>
<accession>A0A090SXW2</accession>
<evidence type="ECO:0000313" key="6">
    <source>
        <dbReference type="Proteomes" id="UP000029224"/>
    </source>
</evidence>
<dbReference type="InterPro" id="IPR050808">
    <property type="entry name" value="Phage_Integrase"/>
</dbReference>
<reference evidence="5 6" key="1">
    <citation type="submission" date="2014-09" db="EMBL/GenBank/DDBJ databases">
        <title>Vibrio maritimus JCM 19240. (C210) whole genome shotgun sequence.</title>
        <authorList>
            <person name="Sawabe T."/>
            <person name="Meirelles P."/>
            <person name="Nakanishi M."/>
            <person name="Sayaka M."/>
            <person name="Hattori M."/>
            <person name="Ohkuma M."/>
        </authorList>
    </citation>
    <scope>NUCLEOTIDE SEQUENCE [LARGE SCALE GENOMIC DNA]</scope>
    <source>
        <strain evidence="5 6">JCM 19240</strain>
    </source>
</reference>
<evidence type="ECO:0000313" key="5">
    <source>
        <dbReference type="EMBL" id="GAL32615.1"/>
    </source>
</evidence>
<evidence type="ECO:0000256" key="3">
    <source>
        <dbReference type="ARBA" id="ARBA00023172"/>
    </source>
</evidence>
<gene>
    <name evidence="5" type="ORF">JCM19240_6047</name>
</gene>
<reference evidence="5 6" key="2">
    <citation type="submission" date="2014-09" db="EMBL/GenBank/DDBJ databases">
        <authorList>
            <consortium name="NBRP consortium"/>
            <person name="Sawabe T."/>
            <person name="Meirelles P."/>
            <person name="Nakanishi M."/>
            <person name="Sayaka M."/>
            <person name="Hattori M."/>
            <person name="Ohkuma M."/>
        </authorList>
    </citation>
    <scope>NUCLEOTIDE SEQUENCE [LARGE SCALE GENOMIC DNA]</scope>
    <source>
        <strain evidence="5 6">JCM 19240</strain>
    </source>
</reference>
<dbReference type="Proteomes" id="UP000029224">
    <property type="component" value="Unassembled WGS sequence"/>
</dbReference>
<keyword evidence="3" id="KW-0233">DNA recombination</keyword>
<dbReference type="EMBL" id="BBMT01000002">
    <property type="protein sequence ID" value="GAL32615.1"/>
    <property type="molecule type" value="Genomic_DNA"/>
</dbReference>
<comment type="similarity">
    <text evidence="1">Belongs to the 'phage' integrase family.</text>
</comment>
<dbReference type="InterPro" id="IPR011010">
    <property type="entry name" value="DNA_brk_join_enz"/>
</dbReference>
<keyword evidence="2" id="KW-0229">DNA integration</keyword>
<dbReference type="InterPro" id="IPR013762">
    <property type="entry name" value="Integrase-like_cat_sf"/>
</dbReference>
<evidence type="ECO:0000256" key="1">
    <source>
        <dbReference type="ARBA" id="ARBA00008857"/>
    </source>
</evidence>
<protein>
    <submittedName>
        <fullName evidence="5">Phage-related integrase</fullName>
    </submittedName>
</protein>
<dbReference type="SUPFAM" id="SSF56349">
    <property type="entry name" value="DNA breaking-rejoining enzymes"/>
    <property type="match status" value="1"/>
</dbReference>
<dbReference type="InterPro" id="IPR002104">
    <property type="entry name" value="Integrase_catalytic"/>
</dbReference>
<dbReference type="GO" id="GO:0003677">
    <property type="term" value="F:DNA binding"/>
    <property type="evidence" value="ECO:0007669"/>
    <property type="project" value="InterPro"/>
</dbReference>
<dbReference type="Gene3D" id="1.10.443.10">
    <property type="entry name" value="Intergrase catalytic core"/>
    <property type="match status" value="1"/>
</dbReference>
<evidence type="ECO:0000259" key="4">
    <source>
        <dbReference type="PROSITE" id="PS51898"/>
    </source>
</evidence>
<evidence type="ECO:0000256" key="2">
    <source>
        <dbReference type="ARBA" id="ARBA00022908"/>
    </source>
</evidence>
<comment type="caution">
    <text evidence="5">The sequence shown here is derived from an EMBL/GenBank/DDBJ whole genome shotgun (WGS) entry which is preliminary data.</text>
</comment>
<dbReference type="AlphaFoldDB" id="A0A090SXW2"/>
<dbReference type="GO" id="GO:0006310">
    <property type="term" value="P:DNA recombination"/>
    <property type="evidence" value="ECO:0007669"/>
    <property type="project" value="UniProtKB-KW"/>
</dbReference>
<dbReference type="GO" id="GO:0015074">
    <property type="term" value="P:DNA integration"/>
    <property type="evidence" value="ECO:0007669"/>
    <property type="project" value="UniProtKB-KW"/>
</dbReference>
<dbReference type="PANTHER" id="PTHR30629">
    <property type="entry name" value="PROPHAGE INTEGRASE"/>
    <property type="match status" value="1"/>
</dbReference>
<dbReference type="Pfam" id="PF00589">
    <property type="entry name" value="Phage_integrase"/>
    <property type="match status" value="1"/>
</dbReference>
<dbReference type="PANTHER" id="PTHR30629:SF2">
    <property type="entry name" value="PROPHAGE INTEGRASE INTS-RELATED"/>
    <property type="match status" value="1"/>
</dbReference>
<proteinExistence type="inferred from homology"/>
<sequence>MKNLSRNNKLKDVPGKTTRVADGDICRFFYTLDDFRANSRRRSTELAIADAIELALFTGLRLNEVLGLTRSQVDLEIGVMHIEHTKNKESLHLPVGPYVKELLQKRLDSVSKLCPFLYPADTGDKPIREVRKTVQNLKKISAMGGLPELDLNFHDLRRSSVSIAVAEHFSPYLIKRLVNPKVKKNTRDITEVYVHFSTEYLERHISHMEQAILRLAGRLHQTEAEGLDEQILSMVKQLNVHQKTLLLGLSPNCW</sequence>
<organism evidence="5 6">
    <name type="scientific">Vibrio maritimus</name>
    <dbReference type="NCBI Taxonomy" id="990268"/>
    <lineage>
        <taxon>Bacteria</taxon>
        <taxon>Pseudomonadati</taxon>
        <taxon>Pseudomonadota</taxon>
        <taxon>Gammaproteobacteria</taxon>
        <taxon>Vibrionales</taxon>
        <taxon>Vibrionaceae</taxon>
        <taxon>Vibrio</taxon>
    </lineage>
</organism>